<proteinExistence type="predicted"/>
<evidence type="ECO:0000256" key="2">
    <source>
        <dbReference type="SAM" id="MobiDB-lite"/>
    </source>
</evidence>
<accession>A0AAD3CMU6</accession>
<dbReference type="InterPro" id="IPR013083">
    <property type="entry name" value="Znf_RING/FYVE/PHD"/>
</dbReference>
<evidence type="ECO:0000256" key="3">
    <source>
        <dbReference type="SAM" id="Phobius"/>
    </source>
</evidence>
<keyword evidence="1" id="KW-0862">Zinc</keyword>
<keyword evidence="1" id="KW-0479">Metal-binding</keyword>
<evidence type="ECO:0000256" key="1">
    <source>
        <dbReference type="PROSITE-ProRule" id="PRU00175"/>
    </source>
</evidence>
<keyword evidence="1" id="KW-0863">Zinc-finger</keyword>
<dbReference type="InterPro" id="IPR001841">
    <property type="entry name" value="Znf_RING"/>
</dbReference>
<feature type="domain" description="RING-type" evidence="4">
    <location>
        <begin position="152"/>
        <end position="198"/>
    </location>
</feature>
<evidence type="ECO:0000313" key="5">
    <source>
        <dbReference type="EMBL" id="GFH47564.1"/>
    </source>
</evidence>
<reference evidence="5 6" key="1">
    <citation type="journal article" date="2021" name="Sci. Rep.">
        <title>The genome of the diatom Chaetoceros tenuissimus carries an ancient integrated fragment of an extant virus.</title>
        <authorList>
            <person name="Hongo Y."/>
            <person name="Kimura K."/>
            <person name="Takaki Y."/>
            <person name="Yoshida Y."/>
            <person name="Baba S."/>
            <person name="Kobayashi G."/>
            <person name="Nagasaki K."/>
            <person name="Hano T."/>
            <person name="Tomaru Y."/>
        </authorList>
    </citation>
    <scope>NUCLEOTIDE SEQUENCE [LARGE SCALE GENOMIC DNA]</scope>
    <source>
        <strain evidence="5 6">NIES-3715</strain>
    </source>
</reference>
<dbReference type="PANTHER" id="PTHR22765">
    <property type="entry name" value="RING FINGER AND PROTEASE ASSOCIATED DOMAIN-CONTAINING"/>
    <property type="match status" value="1"/>
</dbReference>
<dbReference type="PROSITE" id="PS50089">
    <property type="entry name" value="ZF_RING_2"/>
    <property type="match status" value="1"/>
</dbReference>
<keyword evidence="6" id="KW-1185">Reference proteome</keyword>
<dbReference type="EMBL" id="BLLK01000023">
    <property type="protein sequence ID" value="GFH47564.1"/>
    <property type="molecule type" value="Genomic_DNA"/>
</dbReference>
<feature type="region of interest" description="Disordered" evidence="2">
    <location>
        <begin position="94"/>
        <end position="118"/>
    </location>
</feature>
<protein>
    <recommendedName>
        <fullName evidence="4">RING-type domain-containing protein</fullName>
    </recommendedName>
</protein>
<sequence length="211" mass="24018">MSDPYNISVATSLTNTTAPIEKTFVDSQEEEKDDLLGPLLGAGALIVFAITVVYLLVRRGEVRKEQEATREEENRRLFLKKHIDINIYTDCSSGHIDDEEAQEEETTNGIGNEDDRDDCCSTSSIHDNKDEEIPHIEEHIEEARSFEDEKICLICHEQFKAGDEIASSRNDVCCQSIFHSECIISWLMTDHSDCPLCRNTFVLKRMTSKKK</sequence>
<dbReference type="SUPFAM" id="SSF57850">
    <property type="entry name" value="RING/U-box"/>
    <property type="match status" value="1"/>
</dbReference>
<dbReference type="AlphaFoldDB" id="A0AAD3CMU6"/>
<dbReference type="GO" id="GO:0008270">
    <property type="term" value="F:zinc ion binding"/>
    <property type="evidence" value="ECO:0007669"/>
    <property type="project" value="UniProtKB-KW"/>
</dbReference>
<dbReference type="GO" id="GO:0006511">
    <property type="term" value="P:ubiquitin-dependent protein catabolic process"/>
    <property type="evidence" value="ECO:0007669"/>
    <property type="project" value="TreeGrafter"/>
</dbReference>
<keyword evidence="3" id="KW-0472">Membrane</keyword>
<gene>
    <name evidence="5" type="ORF">CTEN210_04039</name>
</gene>
<evidence type="ECO:0000313" key="6">
    <source>
        <dbReference type="Proteomes" id="UP001054902"/>
    </source>
</evidence>
<dbReference type="InterPro" id="IPR051826">
    <property type="entry name" value="E3_ubiquitin-ligase_domain"/>
</dbReference>
<dbReference type="Pfam" id="PF13639">
    <property type="entry name" value="zf-RING_2"/>
    <property type="match status" value="1"/>
</dbReference>
<dbReference type="PANTHER" id="PTHR22765:SF434">
    <property type="entry name" value="GB|AAD18119.1-RELATED"/>
    <property type="match status" value="1"/>
</dbReference>
<keyword evidence="3" id="KW-1133">Transmembrane helix</keyword>
<feature type="compositionally biased region" description="Acidic residues" evidence="2">
    <location>
        <begin position="97"/>
        <end position="117"/>
    </location>
</feature>
<organism evidence="5 6">
    <name type="scientific">Chaetoceros tenuissimus</name>
    <dbReference type="NCBI Taxonomy" id="426638"/>
    <lineage>
        <taxon>Eukaryota</taxon>
        <taxon>Sar</taxon>
        <taxon>Stramenopiles</taxon>
        <taxon>Ochrophyta</taxon>
        <taxon>Bacillariophyta</taxon>
        <taxon>Coscinodiscophyceae</taxon>
        <taxon>Chaetocerotophycidae</taxon>
        <taxon>Chaetocerotales</taxon>
        <taxon>Chaetocerotaceae</taxon>
        <taxon>Chaetoceros</taxon>
    </lineage>
</organism>
<dbReference type="Gene3D" id="3.30.40.10">
    <property type="entry name" value="Zinc/RING finger domain, C3HC4 (zinc finger)"/>
    <property type="match status" value="1"/>
</dbReference>
<dbReference type="GO" id="GO:0061630">
    <property type="term" value="F:ubiquitin protein ligase activity"/>
    <property type="evidence" value="ECO:0007669"/>
    <property type="project" value="TreeGrafter"/>
</dbReference>
<name>A0AAD3CMU6_9STRA</name>
<dbReference type="Proteomes" id="UP001054902">
    <property type="component" value="Unassembled WGS sequence"/>
</dbReference>
<evidence type="ECO:0000259" key="4">
    <source>
        <dbReference type="PROSITE" id="PS50089"/>
    </source>
</evidence>
<feature type="transmembrane region" description="Helical" evidence="3">
    <location>
        <begin position="35"/>
        <end position="57"/>
    </location>
</feature>
<comment type="caution">
    <text evidence="5">The sequence shown here is derived from an EMBL/GenBank/DDBJ whole genome shotgun (WGS) entry which is preliminary data.</text>
</comment>
<keyword evidence="3" id="KW-0812">Transmembrane</keyword>